<evidence type="ECO:0000313" key="2">
    <source>
        <dbReference type="Proteomes" id="UP000887565"/>
    </source>
</evidence>
<dbReference type="InterPro" id="IPR014980">
    <property type="entry name" value="DOPA_dioxygen"/>
</dbReference>
<sequence>MYHTFETLVTLSMLMLARGTPQNNGGLSRPLRPTTTVINFDDAEIKEFHFHVYFFQTNSKSVDEARRFWNKIQRHVDNGYFKVRLFHFNDYPIGPHLIGNYEVWCPIEYFGKAYSFMLLNRGSLSILIHPLTPLELTDHTDRAAWIGQELPLDTEPLCPKLNMNPSQYHNMCLGYSSKNCTRPHGLSDACVE</sequence>
<evidence type="ECO:0000313" key="3">
    <source>
        <dbReference type="WBParaSite" id="nRc.2.0.1.t43480-RA"/>
    </source>
</evidence>
<feature type="chain" id="PRO_5036674578" evidence="1">
    <location>
        <begin position="20"/>
        <end position="192"/>
    </location>
</feature>
<dbReference type="WBParaSite" id="nRc.2.0.1.t43480-RA">
    <property type="protein sequence ID" value="nRc.2.0.1.t43480-RA"/>
    <property type="gene ID" value="nRc.2.0.1.g43480"/>
</dbReference>
<evidence type="ECO:0000256" key="1">
    <source>
        <dbReference type="SAM" id="SignalP"/>
    </source>
</evidence>
<protein>
    <submittedName>
        <fullName evidence="3">DOPA 4,5-dioxygenase</fullName>
    </submittedName>
</protein>
<dbReference type="PANTHER" id="PTHR36423">
    <property type="entry name" value="AFR070WP"/>
    <property type="match status" value="1"/>
</dbReference>
<reference evidence="3" key="1">
    <citation type="submission" date="2022-11" db="UniProtKB">
        <authorList>
            <consortium name="WormBaseParasite"/>
        </authorList>
    </citation>
    <scope>IDENTIFICATION</scope>
</reference>
<dbReference type="Pfam" id="PF08883">
    <property type="entry name" value="DOPA_dioxygen"/>
    <property type="match status" value="1"/>
</dbReference>
<keyword evidence="1" id="KW-0732">Signal</keyword>
<name>A0A915KZ72_ROMCU</name>
<dbReference type="AlphaFoldDB" id="A0A915KZ72"/>
<dbReference type="Gene3D" id="3.30.70.1240">
    <property type="entry name" value="DOPA-like domains"/>
    <property type="match status" value="1"/>
</dbReference>
<dbReference type="InterPro" id="IPR023389">
    <property type="entry name" value="DOPA-like_sf"/>
</dbReference>
<dbReference type="PANTHER" id="PTHR36423:SF2">
    <property type="entry name" value="AFR070WP"/>
    <property type="match status" value="1"/>
</dbReference>
<organism evidence="2 3">
    <name type="scientific">Romanomermis culicivorax</name>
    <name type="common">Nematode worm</name>
    <dbReference type="NCBI Taxonomy" id="13658"/>
    <lineage>
        <taxon>Eukaryota</taxon>
        <taxon>Metazoa</taxon>
        <taxon>Ecdysozoa</taxon>
        <taxon>Nematoda</taxon>
        <taxon>Enoplea</taxon>
        <taxon>Dorylaimia</taxon>
        <taxon>Mermithida</taxon>
        <taxon>Mermithoidea</taxon>
        <taxon>Mermithidae</taxon>
        <taxon>Romanomermis</taxon>
    </lineage>
</organism>
<feature type="signal peptide" evidence="1">
    <location>
        <begin position="1"/>
        <end position="19"/>
    </location>
</feature>
<dbReference type="SUPFAM" id="SSF143410">
    <property type="entry name" value="DOPA-like"/>
    <property type="match status" value="1"/>
</dbReference>
<keyword evidence="2" id="KW-1185">Reference proteome</keyword>
<proteinExistence type="predicted"/>
<accession>A0A915KZ72</accession>
<dbReference type="Proteomes" id="UP000887565">
    <property type="component" value="Unplaced"/>
</dbReference>